<protein>
    <recommendedName>
        <fullName evidence="4">Integral membrane protein</fullName>
    </recommendedName>
</protein>
<dbReference type="Proteomes" id="UP001501803">
    <property type="component" value="Unassembled WGS sequence"/>
</dbReference>
<evidence type="ECO:0000313" key="3">
    <source>
        <dbReference type="Proteomes" id="UP001501803"/>
    </source>
</evidence>
<feature type="transmembrane region" description="Helical" evidence="1">
    <location>
        <begin position="211"/>
        <end position="230"/>
    </location>
</feature>
<name>A0ABP7KF11_9MICO</name>
<feature type="transmembrane region" description="Helical" evidence="1">
    <location>
        <begin position="121"/>
        <end position="141"/>
    </location>
</feature>
<keyword evidence="3" id="KW-1185">Reference proteome</keyword>
<proteinExistence type="predicted"/>
<comment type="caution">
    <text evidence="2">The sequence shown here is derived from an EMBL/GenBank/DDBJ whole genome shotgun (WGS) entry which is preliminary data.</text>
</comment>
<sequence length="315" mass="33045">MDNDETDGGTNKGADARGVDAAMAASLLRSGEQIGVKVYRSIDFRTQALVQAGTAVAIFLYVTVFLFLISTQGDHMAESAAPGSNNFGTNLLIPFLALSYLTLGVRERLKALLPTHRRARAFVVGLLSIVPFLVVGGAAVFGQQIPWGLTLAVACCAAAPAVALAIFSARQARHHDVRPSEPELRAPLSSPAQSMTVALGLVFGASAASGAFFWGALVGLVAAVALLVLIALNRTKWSLAAVGSEWGRAQWLSFGASFALLMVVTVLLARTSFNSPLVGIVGGILVAVPLVIAAFKESTIRERPEEFWDASAPQS</sequence>
<organism evidence="2 3">
    <name type="scientific">Leifsonia kafniensis</name>
    <dbReference type="NCBI Taxonomy" id="475957"/>
    <lineage>
        <taxon>Bacteria</taxon>
        <taxon>Bacillati</taxon>
        <taxon>Actinomycetota</taxon>
        <taxon>Actinomycetes</taxon>
        <taxon>Micrococcales</taxon>
        <taxon>Microbacteriaceae</taxon>
        <taxon>Leifsonia</taxon>
    </lineage>
</organism>
<accession>A0ABP7KF11</accession>
<feature type="transmembrane region" description="Helical" evidence="1">
    <location>
        <begin position="147"/>
        <end position="167"/>
    </location>
</feature>
<gene>
    <name evidence="2" type="ORF">GCM10022381_17490</name>
</gene>
<dbReference type="RefSeq" id="WP_345064988.1">
    <property type="nucleotide sequence ID" value="NZ_BAABCN010000003.1"/>
</dbReference>
<evidence type="ECO:0000313" key="2">
    <source>
        <dbReference type="EMBL" id="GAA3875301.1"/>
    </source>
</evidence>
<feature type="transmembrane region" description="Helical" evidence="1">
    <location>
        <begin position="91"/>
        <end position="109"/>
    </location>
</feature>
<keyword evidence="1" id="KW-0472">Membrane</keyword>
<feature type="transmembrane region" description="Helical" evidence="1">
    <location>
        <begin position="48"/>
        <end position="71"/>
    </location>
</feature>
<keyword evidence="1" id="KW-0812">Transmembrane</keyword>
<dbReference type="EMBL" id="BAABCN010000003">
    <property type="protein sequence ID" value="GAA3875301.1"/>
    <property type="molecule type" value="Genomic_DNA"/>
</dbReference>
<evidence type="ECO:0000256" key="1">
    <source>
        <dbReference type="SAM" id="Phobius"/>
    </source>
</evidence>
<feature type="transmembrane region" description="Helical" evidence="1">
    <location>
        <begin position="275"/>
        <end position="295"/>
    </location>
</feature>
<keyword evidence="1" id="KW-1133">Transmembrane helix</keyword>
<evidence type="ECO:0008006" key="4">
    <source>
        <dbReference type="Google" id="ProtNLM"/>
    </source>
</evidence>
<reference evidence="3" key="1">
    <citation type="journal article" date="2019" name="Int. J. Syst. Evol. Microbiol.">
        <title>The Global Catalogue of Microorganisms (GCM) 10K type strain sequencing project: providing services to taxonomists for standard genome sequencing and annotation.</title>
        <authorList>
            <consortium name="The Broad Institute Genomics Platform"/>
            <consortium name="The Broad Institute Genome Sequencing Center for Infectious Disease"/>
            <person name="Wu L."/>
            <person name="Ma J."/>
        </authorList>
    </citation>
    <scope>NUCLEOTIDE SEQUENCE [LARGE SCALE GENOMIC DNA]</scope>
    <source>
        <strain evidence="3">JCM 17021</strain>
    </source>
</reference>
<feature type="transmembrane region" description="Helical" evidence="1">
    <location>
        <begin position="251"/>
        <end position="269"/>
    </location>
</feature>